<evidence type="ECO:0000259" key="2">
    <source>
        <dbReference type="Pfam" id="PF16420"/>
    </source>
</evidence>
<reference evidence="3" key="1">
    <citation type="journal article" date="2019" name="Sci. Rep.">
        <title>Draft genome of Tanacetum cinerariifolium, the natural source of mosquito coil.</title>
        <authorList>
            <person name="Yamashiro T."/>
            <person name="Shiraishi A."/>
            <person name="Satake H."/>
            <person name="Nakayama K."/>
        </authorList>
    </citation>
    <scope>NUCLEOTIDE SEQUENCE</scope>
</reference>
<dbReference type="Gene3D" id="3.40.140.70">
    <property type="entry name" value="Ubiquitin-like modifier-activating enzyme ATG7 N-terminal domain"/>
    <property type="match status" value="1"/>
</dbReference>
<dbReference type="AlphaFoldDB" id="A0A699XMU7"/>
<protein>
    <recommendedName>
        <fullName evidence="2">Ubiquitin-like modifier-activating enzyme Atg7 N-terminal domain-containing protein</fullName>
    </recommendedName>
</protein>
<sequence>FWSALNTLKLDKLKLDDAQQPVSAWLEEGREIVDRESKNDQGSLVGVDGSVGVGGSAFGEEGER</sequence>
<proteinExistence type="predicted"/>
<dbReference type="InterPro" id="IPR042522">
    <property type="entry name" value="Atg7_N_1"/>
</dbReference>
<name>A0A699XMU7_TANCI</name>
<dbReference type="Pfam" id="PF16420">
    <property type="entry name" value="ATG7_N"/>
    <property type="match status" value="1"/>
</dbReference>
<organism evidence="3">
    <name type="scientific">Tanacetum cinerariifolium</name>
    <name type="common">Dalmatian daisy</name>
    <name type="synonym">Chrysanthemum cinerariifolium</name>
    <dbReference type="NCBI Taxonomy" id="118510"/>
    <lineage>
        <taxon>Eukaryota</taxon>
        <taxon>Viridiplantae</taxon>
        <taxon>Streptophyta</taxon>
        <taxon>Embryophyta</taxon>
        <taxon>Tracheophyta</taxon>
        <taxon>Spermatophyta</taxon>
        <taxon>Magnoliopsida</taxon>
        <taxon>eudicotyledons</taxon>
        <taxon>Gunneridae</taxon>
        <taxon>Pentapetalae</taxon>
        <taxon>asterids</taxon>
        <taxon>campanulids</taxon>
        <taxon>Asterales</taxon>
        <taxon>Asteraceae</taxon>
        <taxon>Asteroideae</taxon>
        <taxon>Anthemideae</taxon>
        <taxon>Anthemidinae</taxon>
        <taxon>Tanacetum</taxon>
    </lineage>
</organism>
<comment type="caution">
    <text evidence="3">The sequence shown here is derived from an EMBL/GenBank/DDBJ whole genome shotgun (WGS) entry which is preliminary data.</text>
</comment>
<dbReference type="EMBL" id="BKCJ011888303">
    <property type="protein sequence ID" value="GFD61215.1"/>
    <property type="molecule type" value="Genomic_DNA"/>
</dbReference>
<dbReference type="InterPro" id="IPR032197">
    <property type="entry name" value="Atg7_N"/>
</dbReference>
<feature type="domain" description="Ubiquitin-like modifier-activating enzyme Atg7 N-terminal" evidence="2">
    <location>
        <begin position="1"/>
        <end position="35"/>
    </location>
</feature>
<accession>A0A699XMU7</accession>
<feature type="non-terminal residue" evidence="3">
    <location>
        <position position="1"/>
    </location>
</feature>
<evidence type="ECO:0000313" key="3">
    <source>
        <dbReference type="EMBL" id="GFD61215.1"/>
    </source>
</evidence>
<evidence type="ECO:0000256" key="1">
    <source>
        <dbReference type="SAM" id="MobiDB-lite"/>
    </source>
</evidence>
<gene>
    <name evidence="3" type="ORF">Tci_933184</name>
</gene>
<feature type="region of interest" description="Disordered" evidence="1">
    <location>
        <begin position="36"/>
        <end position="64"/>
    </location>
</feature>